<dbReference type="PANTHER" id="PTHR45432:SF2">
    <property type="entry name" value="CHAPERONE PROTEIN DNAJ 11, CHLOROPLASTIC"/>
    <property type="match status" value="1"/>
</dbReference>
<dbReference type="PRINTS" id="PR00625">
    <property type="entry name" value="JDOMAIN"/>
</dbReference>
<dbReference type="InterPro" id="IPR036869">
    <property type="entry name" value="J_dom_sf"/>
</dbReference>
<protein>
    <submittedName>
        <fullName evidence="3">DnaJ</fullName>
    </submittedName>
</protein>
<dbReference type="SMART" id="SM00271">
    <property type="entry name" value="DnaJ"/>
    <property type="match status" value="1"/>
</dbReference>
<evidence type="ECO:0000259" key="2">
    <source>
        <dbReference type="PROSITE" id="PS50076"/>
    </source>
</evidence>
<feature type="region of interest" description="Disordered" evidence="1">
    <location>
        <begin position="13"/>
        <end position="35"/>
    </location>
</feature>
<dbReference type="SUPFAM" id="SSF46565">
    <property type="entry name" value="Chaperone J-domain"/>
    <property type="match status" value="1"/>
</dbReference>
<dbReference type="PANTHER" id="PTHR45432">
    <property type="entry name" value="CHAPERONE PROTEIN DNAJ 11, CHLOROPLASTIC-LIKE"/>
    <property type="match status" value="1"/>
</dbReference>
<gene>
    <name evidence="3" type="primary">DJC23</name>
</gene>
<dbReference type="AlphaFoldDB" id="S6G3A9"/>
<feature type="domain" description="J" evidence="2">
    <location>
        <begin position="62"/>
        <end position="129"/>
    </location>
</feature>
<dbReference type="InterPro" id="IPR001623">
    <property type="entry name" value="DnaJ_domain"/>
</dbReference>
<reference evidence="3" key="2">
    <citation type="journal article" date="2013" name="PLoS ONE">
        <title>Evolution of chloroplast J proteins.</title>
        <authorList>
            <person name="Chiu C.C."/>
            <person name="Chen L.J."/>
            <person name="Su P.H."/>
            <person name="Li H.M."/>
        </authorList>
    </citation>
    <scope>NUCLEOTIDE SEQUENCE</scope>
</reference>
<reference evidence="3" key="1">
    <citation type="submission" date="2011-10" db="EMBL/GenBank/DDBJ databases">
        <authorList>
            <person name="Chiu C.-C."/>
        </authorList>
    </citation>
    <scope>NUCLEOTIDE SEQUENCE</scope>
</reference>
<keyword evidence="3" id="KW-0150">Chloroplast</keyword>
<dbReference type="EMBL" id="BK008489">
    <property type="protein sequence ID" value="DAA64525.1"/>
    <property type="molecule type" value="Genomic_DNA"/>
</dbReference>
<dbReference type="PROSITE" id="PS50076">
    <property type="entry name" value="DNAJ_2"/>
    <property type="match status" value="1"/>
</dbReference>
<keyword evidence="3" id="KW-0934">Plastid</keyword>
<dbReference type="Gene3D" id="1.10.287.110">
    <property type="entry name" value="DnaJ domain"/>
    <property type="match status" value="1"/>
</dbReference>
<geneLocation type="chloroplast" evidence="3"/>
<evidence type="ECO:0000256" key="1">
    <source>
        <dbReference type="SAM" id="MobiDB-lite"/>
    </source>
</evidence>
<organism evidence="3">
    <name type="scientific">Selaginella moellendorffii</name>
    <name type="common">Spikemoss</name>
    <dbReference type="NCBI Taxonomy" id="88036"/>
    <lineage>
        <taxon>Eukaryota</taxon>
        <taxon>Viridiplantae</taxon>
        <taxon>Streptophyta</taxon>
        <taxon>Embryophyta</taxon>
        <taxon>Tracheophyta</taxon>
        <taxon>Lycopodiopsida</taxon>
        <taxon>Selaginellales</taxon>
        <taxon>Selaginellaceae</taxon>
        <taxon>Selaginella</taxon>
    </lineage>
</organism>
<evidence type="ECO:0000313" key="3">
    <source>
        <dbReference type="EMBL" id="DAA64525.1"/>
    </source>
</evidence>
<dbReference type="Pfam" id="PF00226">
    <property type="entry name" value="DnaJ"/>
    <property type="match status" value="1"/>
</dbReference>
<proteinExistence type="predicted"/>
<name>S6G3A9_SELML</name>
<dbReference type="CDD" id="cd06257">
    <property type="entry name" value="DnaJ"/>
    <property type="match status" value="1"/>
</dbReference>
<feature type="compositionally biased region" description="Low complexity" evidence="1">
    <location>
        <begin position="16"/>
        <end position="29"/>
    </location>
</feature>
<sequence>MLIVAAPSSPIAGVNSPSFSSKLAKSSPVRSPPVRPRSIQVSAAASQCMDSPVATRFSAQQSLYDVLGVAQQSDVKDIRSAYRHLARITHPDVAATENKEESTKEFLKIHAAYTTLCDPERRARYDLQLSLQSLPRFGSPRGFSGIGRSWETDQCW</sequence>
<accession>S6G3A9</accession>